<evidence type="ECO:0000313" key="1">
    <source>
        <dbReference type="EMBL" id="KAA5304633.1"/>
    </source>
</evidence>
<organism evidence="1 2">
    <name type="scientific">Phocaeicola dorei</name>
    <dbReference type="NCBI Taxonomy" id="357276"/>
    <lineage>
        <taxon>Bacteria</taxon>
        <taxon>Pseudomonadati</taxon>
        <taxon>Bacteroidota</taxon>
        <taxon>Bacteroidia</taxon>
        <taxon>Bacteroidales</taxon>
        <taxon>Bacteroidaceae</taxon>
        <taxon>Phocaeicola</taxon>
    </lineage>
</organism>
<protein>
    <submittedName>
        <fullName evidence="1">Uncharacterized protein</fullName>
    </submittedName>
</protein>
<gene>
    <name evidence="1" type="ORF">F2Z07_26985</name>
</gene>
<sequence length="145" mass="16700">MDEAVIKQIQREGADALLDIGVSVPLKAFHIPFRKSPLELRVTMRRPYMSGQILFARTYLSMGITSEEMWGFSKEEEMQFLASHGKAVSRMVAYTLCRGPFSRRVLLRPVAWLIRNFMEQRYLVGAIKRFVSLMGTDPFIPIIRS</sequence>
<proteinExistence type="predicted"/>
<name>A0A6L3IIR0_9BACT</name>
<dbReference type="AlphaFoldDB" id="A0A6L3IIR0"/>
<dbReference type="EMBL" id="VVZV01000292">
    <property type="protein sequence ID" value="KAA5304633.1"/>
    <property type="molecule type" value="Genomic_DNA"/>
</dbReference>
<reference evidence="1 2" key="1">
    <citation type="journal article" date="2019" name="Nat. Med.">
        <title>A library of human gut bacterial isolates paired with longitudinal multiomics data enables mechanistic microbiome research.</title>
        <authorList>
            <person name="Poyet M."/>
            <person name="Groussin M."/>
            <person name="Gibbons S.M."/>
            <person name="Avila-Pacheco J."/>
            <person name="Jiang X."/>
            <person name="Kearney S.M."/>
            <person name="Perrotta A.R."/>
            <person name="Berdy B."/>
            <person name="Zhao S."/>
            <person name="Lieberman T.D."/>
            <person name="Swanson P.K."/>
            <person name="Smith M."/>
            <person name="Roesemann S."/>
            <person name="Alexander J.E."/>
            <person name="Rich S.A."/>
            <person name="Livny J."/>
            <person name="Vlamakis H."/>
            <person name="Clish C."/>
            <person name="Bullock K."/>
            <person name="Deik A."/>
            <person name="Scott J."/>
            <person name="Pierce K.A."/>
            <person name="Xavier R.J."/>
            <person name="Alm E.J."/>
        </authorList>
    </citation>
    <scope>NUCLEOTIDE SEQUENCE [LARGE SCALE GENOMIC DNA]</scope>
    <source>
        <strain evidence="1 2">BIOML-A25</strain>
    </source>
</reference>
<comment type="caution">
    <text evidence="1">The sequence shown here is derived from an EMBL/GenBank/DDBJ whole genome shotgun (WGS) entry which is preliminary data.</text>
</comment>
<dbReference type="Proteomes" id="UP000481700">
    <property type="component" value="Unassembled WGS sequence"/>
</dbReference>
<accession>A0A6L3IIR0</accession>
<dbReference type="RefSeq" id="WP_149937743.1">
    <property type="nucleotide sequence ID" value="NZ_VVZV01000292.1"/>
</dbReference>
<evidence type="ECO:0000313" key="2">
    <source>
        <dbReference type="Proteomes" id="UP000481700"/>
    </source>
</evidence>
<feature type="non-terminal residue" evidence="1">
    <location>
        <position position="145"/>
    </location>
</feature>